<feature type="compositionally biased region" description="Basic residues" evidence="1">
    <location>
        <begin position="237"/>
        <end position="252"/>
    </location>
</feature>
<evidence type="ECO:0000313" key="3">
    <source>
        <dbReference type="Proteomes" id="UP000054144"/>
    </source>
</evidence>
<feature type="region of interest" description="Disordered" evidence="1">
    <location>
        <begin position="51"/>
        <end position="75"/>
    </location>
</feature>
<keyword evidence="3" id="KW-1185">Reference proteome</keyword>
<dbReference type="EMBL" id="KN882043">
    <property type="protein sequence ID" value="KIY46011.1"/>
    <property type="molecule type" value="Genomic_DNA"/>
</dbReference>
<proteinExistence type="predicted"/>
<dbReference type="Proteomes" id="UP000054144">
    <property type="component" value="Unassembled WGS sequence"/>
</dbReference>
<dbReference type="AlphaFoldDB" id="A0A0D7A7V8"/>
<dbReference type="OrthoDB" id="2607755at2759"/>
<organism evidence="2 3">
    <name type="scientific">Fistulina hepatica ATCC 64428</name>
    <dbReference type="NCBI Taxonomy" id="1128425"/>
    <lineage>
        <taxon>Eukaryota</taxon>
        <taxon>Fungi</taxon>
        <taxon>Dikarya</taxon>
        <taxon>Basidiomycota</taxon>
        <taxon>Agaricomycotina</taxon>
        <taxon>Agaricomycetes</taxon>
        <taxon>Agaricomycetidae</taxon>
        <taxon>Agaricales</taxon>
        <taxon>Fistulinaceae</taxon>
        <taxon>Fistulina</taxon>
    </lineage>
</organism>
<feature type="region of interest" description="Disordered" evidence="1">
    <location>
        <begin position="217"/>
        <end position="252"/>
    </location>
</feature>
<feature type="compositionally biased region" description="Basic and acidic residues" evidence="1">
    <location>
        <begin position="65"/>
        <end position="75"/>
    </location>
</feature>
<name>A0A0D7A7V8_9AGAR</name>
<reference evidence="2 3" key="1">
    <citation type="journal article" date="2015" name="Fungal Genet. Biol.">
        <title>Evolution of novel wood decay mechanisms in Agaricales revealed by the genome sequences of Fistulina hepatica and Cylindrobasidium torrendii.</title>
        <authorList>
            <person name="Floudas D."/>
            <person name="Held B.W."/>
            <person name="Riley R."/>
            <person name="Nagy L.G."/>
            <person name="Koehler G."/>
            <person name="Ransdell A.S."/>
            <person name="Younus H."/>
            <person name="Chow J."/>
            <person name="Chiniquy J."/>
            <person name="Lipzen A."/>
            <person name="Tritt A."/>
            <person name="Sun H."/>
            <person name="Haridas S."/>
            <person name="LaButti K."/>
            <person name="Ohm R.A."/>
            <person name="Kues U."/>
            <person name="Blanchette R.A."/>
            <person name="Grigoriev I.V."/>
            <person name="Minto R.E."/>
            <person name="Hibbett D.S."/>
        </authorList>
    </citation>
    <scope>NUCLEOTIDE SEQUENCE [LARGE SCALE GENOMIC DNA]</scope>
    <source>
        <strain evidence="2 3">ATCC 64428</strain>
    </source>
</reference>
<evidence type="ECO:0000256" key="1">
    <source>
        <dbReference type="SAM" id="MobiDB-lite"/>
    </source>
</evidence>
<sequence length="252" mass="28177">MPEDLNISPLYMRPKTPWWAEYAIPLVVTDMLFTLQSVQLTWTRWGSEPPKALNATPKDSSVSTDKADTSAENQENRTGKWWHRYAICASTLATGTAVCVGIMVFRSRIVNVLDILPPNPREKIKTCRLVFACPHYKRHKGATVPLRTSFLQENPFNPESALAFRISGAYGMWSLSLDKACIWGKPLSRDAVRKIIIEGWRNAGGIVSPALAAKYPEQEQHSNWKTGPASEVAPKVAGKKTKKSRSNSRTPR</sequence>
<protein>
    <submittedName>
        <fullName evidence="2">Uncharacterized protein</fullName>
    </submittedName>
</protein>
<evidence type="ECO:0000313" key="2">
    <source>
        <dbReference type="EMBL" id="KIY46011.1"/>
    </source>
</evidence>
<gene>
    <name evidence="2" type="ORF">FISHEDRAFT_75858</name>
</gene>
<accession>A0A0D7A7V8</accession>